<comment type="caution">
    <text evidence="3">The sequence shown here is derived from an EMBL/GenBank/DDBJ whole genome shotgun (WGS) entry which is preliminary data.</text>
</comment>
<name>A0A9Q0LG91_ANAIG</name>
<dbReference type="InterPro" id="IPR043127">
    <property type="entry name" value="Sec-1-like_dom3a"/>
</dbReference>
<accession>A0A9Q0LG91</accession>
<dbReference type="PIRSF" id="PIRSF005715">
    <property type="entry name" value="VPS45_Sec1"/>
    <property type="match status" value="1"/>
</dbReference>
<dbReference type="Gene3D" id="3.40.50.1910">
    <property type="match status" value="1"/>
</dbReference>
<dbReference type="AlphaFoldDB" id="A0A9Q0LG91"/>
<comment type="similarity">
    <text evidence="1">Belongs to the STXBP/unc-18/SEC1 family.</text>
</comment>
<dbReference type="Proteomes" id="UP001149090">
    <property type="component" value="Unassembled WGS sequence"/>
</dbReference>
<dbReference type="InterPro" id="IPR043154">
    <property type="entry name" value="Sec-1-like_dom1"/>
</dbReference>
<gene>
    <name evidence="3" type="ORF">M0811_09999</name>
</gene>
<dbReference type="OrthoDB" id="10266265at2759"/>
<keyword evidence="4" id="KW-1185">Reference proteome</keyword>
<dbReference type="GO" id="GO:0016192">
    <property type="term" value="P:vesicle-mediated transport"/>
    <property type="evidence" value="ECO:0007669"/>
    <property type="project" value="InterPro"/>
</dbReference>
<protein>
    <submittedName>
        <fullName evidence="3">Vacuolar protein sorting-associated protein</fullName>
    </submittedName>
</protein>
<dbReference type="InterPro" id="IPR001619">
    <property type="entry name" value="Sec1-like"/>
</dbReference>
<dbReference type="InterPro" id="IPR027482">
    <property type="entry name" value="Sec1-like_dom2"/>
</dbReference>
<dbReference type="Gene3D" id="3.90.830.10">
    <property type="entry name" value="Syntaxin Binding Protein 1, Chain A, domain 2"/>
    <property type="match status" value="1"/>
</dbReference>
<evidence type="ECO:0000313" key="4">
    <source>
        <dbReference type="Proteomes" id="UP001149090"/>
    </source>
</evidence>
<dbReference type="OMA" id="NARTAYK"/>
<proteinExistence type="inferred from homology"/>
<dbReference type="Gene3D" id="1.25.40.60">
    <property type="match status" value="1"/>
</dbReference>
<reference evidence="3" key="1">
    <citation type="submission" date="2022-10" db="EMBL/GenBank/DDBJ databases">
        <title>Novel sulphate-reducing endosymbionts in the free-living metamonad Anaeramoeba.</title>
        <authorList>
            <person name="Jerlstrom-Hultqvist J."/>
            <person name="Cepicka I."/>
            <person name="Gallot-Lavallee L."/>
            <person name="Salas-Leiva D."/>
            <person name="Curtis B.A."/>
            <person name="Zahonova K."/>
            <person name="Pipaliya S."/>
            <person name="Dacks J."/>
            <person name="Roger A.J."/>
        </authorList>
    </citation>
    <scope>NUCLEOTIDE SEQUENCE</scope>
    <source>
        <strain evidence="3">BMAN</strain>
    </source>
</reference>
<dbReference type="InterPro" id="IPR036045">
    <property type="entry name" value="Sec1-like_sf"/>
</dbReference>
<organism evidence="3 4">
    <name type="scientific">Anaeramoeba ignava</name>
    <name type="common">Anaerobic marine amoeba</name>
    <dbReference type="NCBI Taxonomy" id="1746090"/>
    <lineage>
        <taxon>Eukaryota</taxon>
        <taxon>Metamonada</taxon>
        <taxon>Anaeramoebidae</taxon>
        <taxon>Anaeramoeba</taxon>
    </lineage>
</organism>
<sequence>MNIYEALKNYISNMLSEVQGMKVLVLDHETTGIISLIYSQSELLQKQVFLVDKLEKQERETLTHLKGLIFIRPERQNIIKISEELQNPKYGEYHIFFSNIIQKNQLEELAKADTHKAIHQVQEFYADYHAVNPDLFALNIPSVNDILTKNPDKSLITRIAEGIASVCLSLKKNPVIRYQSGFETTHLIAAKLYGIIKKDQELFDFRRKGSRPLLLILDRRSDPVTPLLNQWTYQAMVHEMFGVEKNIVSLKSVVGMRKDMQEIVLSPYQDEFYRDNMFLNFGELGDSMKQLVEGYSETSKFTQNIQTIEDMKRFVEQYPEFKKISGNVTKHVTLVSEISRNIDVKSLFEVSELEQSLATTESHKTHYEGIERMIEKYEVSKRDALRLALLYALRYQNKSNNKTSTLIESLHRKGVSSEKLRLLTQIVLYAGSQVRPEDIFYNKNILSMLRGRFKKSLKDVESIYTQHTTLLAEIIDKAKKNKLSETSFPFISQDSKSNQEVPLQNLIVFFVGGATYEEATAIHEFNSKSSPLIDNDPNSKVHISQVPKSRSTQKSINSQLDIPLNVILGGNWIHNSKSFLKEVAKFKPEKSHKKN</sequence>
<dbReference type="SUPFAM" id="SSF56815">
    <property type="entry name" value="Sec1/munc18-like (SM) proteins"/>
    <property type="match status" value="1"/>
</dbReference>
<feature type="region of interest" description="Disordered" evidence="2">
    <location>
        <begin position="533"/>
        <end position="554"/>
    </location>
</feature>
<dbReference type="Pfam" id="PF00995">
    <property type="entry name" value="Sec1"/>
    <property type="match status" value="1"/>
</dbReference>
<evidence type="ECO:0000313" key="3">
    <source>
        <dbReference type="EMBL" id="KAJ5071839.1"/>
    </source>
</evidence>
<dbReference type="PANTHER" id="PTHR11679">
    <property type="entry name" value="VESICLE PROTEIN SORTING-ASSOCIATED"/>
    <property type="match status" value="1"/>
</dbReference>
<evidence type="ECO:0000256" key="2">
    <source>
        <dbReference type="SAM" id="MobiDB-lite"/>
    </source>
</evidence>
<dbReference type="Gene3D" id="3.40.50.2060">
    <property type="match status" value="1"/>
</dbReference>
<dbReference type="EMBL" id="JAPDFW010000085">
    <property type="protein sequence ID" value="KAJ5071839.1"/>
    <property type="molecule type" value="Genomic_DNA"/>
</dbReference>
<evidence type="ECO:0000256" key="1">
    <source>
        <dbReference type="ARBA" id="ARBA00009884"/>
    </source>
</evidence>